<dbReference type="PROSITE" id="PS00138">
    <property type="entry name" value="SUBTILASE_SER"/>
    <property type="match status" value="1"/>
</dbReference>
<name>A0A550CFB8_9AGAR</name>
<evidence type="ECO:0000256" key="8">
    <source>
        <dbReference type="ARBA" id="ARBA00022729"/>
    </source>
</evidence>
<feature type="active site" description="Charge relay system" evidence="15">
    <location>
        <position position="296"/>
    </location>
</feature>
<evidence type="ECO:0000256" key="14">
    <source>
        <dbReference type="ARBA" id="ARBA00023180"/>
    </source>
</evidence>
<dbReference type="STRING" id="97359.A0A550CFB8"/>
<comment type="subcellular location">
    <subcellularLocation>
        <location evidence="3">Secreted</location>
        <location evidence="3">Extracellular space</location>
    </subcellularLocation>
</comment>
<sequence>MRSFALVLVAVAATAAAGPSAATQEEAFVVKETVQPPSAWVKHSTPSPDHIIKLRIALPQPNFDILERLLYDVSDPYHENYGLHLSKEEVEMLVAPEEESAKAVAEWLETHGFMEEDLELSPAGDWVTIRVPVQLAEEMLNTKYHVYKHAAADEYIVRTTSYSLPAFLHSHVELVQPTTVFGSLKAFRSTIVLPDEVMKAATDASGKMLLSDAATNCTGTITVDCIKLLYNATDYSPDPTLNNSIGITGYLEEYANYDDLQLFYADQLPEALNSSFDYISVNGGQNNQSADAAGGEADLDVQFAFGLSYPIKNATFWSTAGSPPFIPDLGTPTNTNEPYTEWLDFVLGQDNVPWVISTSYGDDEQTVPEAFARRVCAGFAQLGARGVSLLFSSGDAGVGDGESDPADTSCISNDGKNATKFLAGFPASCPYVTAVGGTTLNADAEEVAVTRFFSGAGFSDYFERPPYQNDTVEAYLATLPNGTYDGLYNRTGRAFPDVAAFGDRYRVFWGGEPVLIGGTSASSPAFAGIVALLNDARLGAGLPPLGFLNPFFYSKGAAGFNDITVGNSTGCGTSGFNASVGWDPVTGLGSPNFGLLKELALAKNEDC</sequence>
<evidence type="ECO:0000313" key="18">
    <source>
        <dbReference type="EMBL" id="TRM63499.1"/>
    </source>
</evidence>
<keyword evidence="19" id="KW-1185">Reference proteome</keyword>
<keyword evidence="14" id="KW-0325">Glycoprotein</keyword>
<dbReference type="GO" id="GO:0006508">
    <property type="term" value="P:proteolysis"/>
    <property type="evidence" value="ECO:0007669"/>
    <property type="project" value="UniProtKB-KW"/>
</dbReference>
<dbReference type="Pfam" id="PF09286">
    <property type="entry name" value="Pro-kuma_activ"/>
    <property type="match status" value="1"/>
</dbReference>
<evidence type="ECO:0000256" key="2">
    <source>
        <dbReference type="ARBA" id="ARBA00002451"/>
    </source>
</evidence>
<proteinExistence type="predicted"/>
<keyword evidence="9 15" id="KW-0378">Hydrolase</keyword>
<gene>
    <name evidence="18" type="ORF">BD626DRAFT_494514</name>
</gene>
<dbReference type="Gene3D" id="3.40.50.200">
    <property type="entry name" value="Peptidase S8/S53 domain"/>
    <property type="match status" value="1"/>
</dbReference>
<dbReference type="AlphaFoldDB" id="A0A550CFB8"/>
<accession>A0A550CFB8</accession>
<dbReference type="InterPro" id="IPR036852">
    <property type="entry name" value="Peptidase_S8/S53_dom_sf"/>
</dbReference>
<evidence type="ECO:0000256" key="13">
    <source>
        <dbReference type="ARBA" id="ARBA00023145"/>
    </source>
</evidence>
<feature type="active site" description="Charge relay system" evidence="15">
    <location>
        <position position="300"/>
    </location>
</feature>
<evidence type="ECO:0000256" key="12">
    <source>
        <dbReference type="ARBA" id="ARBA00023026"/>
    </source>
</evidence>
<feature type="binding site" evidence="15">
    <location>
        <position position="562"/>
    </location>
    <ligand>
        <name>Ca(2+)</name>
        <dbReference type="ChEBI" id="CHEBI:29108"/>
    </ligand>
</feature>
<evidence type="ECO:0000256" key="4">
    <source>
        <dbReference type="ARBA" id="ARBA00012462"/>
    </source>
</evidence>
<dbReference type="PANTHER" id="PTHR14218">
    <property type="entry name" value="PROTEASE S8 TRIPEPTIDYL PEPTIDASE I CLN2"/>
    <property type="match status" value="1"/>
</dbReference>
<keyword evidence="6 15" id="KW-0645">Protease</keyword>
<comment type="caution">
    <text evidence="18">The sequence shown here is derived from an EMBL/GenBank/DDBJ whole genome shotgun (WGS) entry which is preliminary data.</text>
</comment>
<dbReference type="CDD" id="cd04056">
    <property type="entry name" value="Peptidases_S53"/>
    <property type="match status" value="1"/>
</dbReference>
<feature type="binding site" evidence="15">
    <location>
        <position position="581"/>
    </location>
    <ligand>
        <name>Ca(2+)</name>
        <dbReference type="ChEBI" id="CHEBI:29108"/>
    </ligand>
</feature>
<feature type="signal peptide" evidence="16">
    <location>
        <begin position="1"/>
        <end position="17"/>
    </location>
</feature>
<comment type="function">
    <text evidence="2">Secreted tripeptidyl-peptidase which degrades proteins at acidic pHs and is involved in virulence.</text>
</comment>
<dbReference type="PANTHER" id="PTHR14218:SF15">
    <property type="entry name" value="TRIPEPTIDYL-PEPTIDASE 1"/>
    <property type="match status" value="1"/>
</dbReference>
<dbReference type="CDD" id="cd11377">
    <property type="entry name" value="Pro-peptidase_S53"/>
    <property type="match status" value="1"/>
</dbReference>
<evidence type="ECO:0000256" key="10">
    <source>
        <dbReference type="ARBA" id="ARBA00022825"/>
    </source>
</evidence>
<dbReference type="GO" id="GO:0005576">
    <property type="term" value="C:extracellular region"/>
    <property type="evidence" value="ECO:0007669"/>
    <property type="project" value="UniProtKB-SubCell"/>
</dbReference>
<dbReference type="GO" id="GO:0046872">
    <property type="term" value="F:metal ion binding"/>
    <property type="evidence" value="ECO:0007669"/>
    <property type="project" value="UniProtKB-UniRule"/>
</dbReference>
<dbReference type="PROSITE" id="PS51695">
    <property type="entry name" value="SEDOLISIN"/>
    <property type="match status" value="1"/>
</dbReference>
<evidence type="ECO:0000313" key="19">
    <source>
        <dbReference type="Proteomes" id="UP000320762"/>
    </source>
</evidence>
<comment type="catalytic activity">
    <reaction evidence="1">
        <text>Release of an N-terminal tripeptide from a polypeptide.</text>
        <dbReference type="EC" id="3.4.14.10"/>
    </reaction>
</comment>
<reference evidence="18 19" key="1">
    <citation type="journal article" date="2019" name="New Phytol.">
        <title>Comparative genomics reveals unique wood-decay strategies and fruiting body development in the Schizophyllaceae.</title>
        <authorList>
            <person name="Almasi E."/>
            <person name="Sahu N."/>
            <person name="Krizsan K."/>
            <person name="Balint B."/>
            <person name="Kovacs G.M."/>
            <person name="Kiss B."/>
            <person name="Cseklye J."/>
            <person name="Drula E."/>
            <person name="Henrissat B."/>
            <person name="Nagy I."/>
            <person name="Chovatia M."/>
            <person name="Adam C."/>
            <person name="LaButti K."/>
            <person name="Lipzen A."/>
            <person name="Riley R."/>
            <person name="Grigoriev I.V."/>
            <person name="Nagy L.G."/>
        </authorList>
    </citation>
    <scope>NUCLEOTIDE SEQUENCE [LARGE SCALE GENOMIC DNA]</scope>
    <source>
        <strain evidence="18 19">NL-1724</strain>
    </source>
</reference>
<dbReference type="Proteomes" id="UP000320762">
    <property type="component" value="Unassembled WGS sequence"/>
</dbReference>
<evidence type="ECO:0000256" key="5">
    <source>
        <dbReference type="ARBA" id="ARBA00022525"/>
    </source>
</evidence>
<dbReference type="SUPFAM" id="SSF52743">
    <property type="entry name" value="Subtilisin-like"/>
    <property type="match status" value="1"/>
</dbReference>
<keyword evidence="7 15" id="KW-0479">Metal-binding</keyword>
<evidence type="ECO:0000256" key="16">
    <source>
        <dbReference type="SAM" id="SignalP"/>
    </source>
</evidence>
<keyword evidence="11 15" id="KW-0106">Calcium</keyword>
<evidence type="ECO:0000256" key="9">
    <source>
        <dbReference type="ARBA" id="ARBA00022801"/>
    </source>
</evidence>
<dbReference type="FunFam" id="3.40.50.200:FF:000015">
    <property type="entry name" value="Tripeptidyl peptidase A"/>
    <property type="match status" value="1"/>
</dbReference>
<dbReference type="EC" id="3.4.14.10" evidence="4"/>
<keyword evidence="5" id="KW-0964">Secreted</keyword>
<evidence type="ECO:0000256" key="11">
    <source>
        <dbReference type="ARBA" id="ARBA00022837"/>
    </source>
</evidence>
<dbReference type="SMART" id="SM00944">
    <property type="entry name" value="Pro-kuma_activ"/>
    <property type="match status" value="1"/>
</dbReference>
<dbReference type="GO" id="GO:0004252">
    <property type="term" value="F:serine-type endopeptidase activity"/>
    <property type="evidence" value="ECO:0007669"/>
    <property type="project" value="UniProtKB-UniRule"/>
</dbReference>
<dbReference type="InterPro" id="IPR023828">
    <property type="entry name" value="Peptidase_S8_Ser-AS"/>
</dbReference>
<evidence type="ECO:0000256" key="3">
    <source>
        <dbReference type="ARBA" id="ARBA00004239"/>
    </source>
</evidence>
<dbReference type="InterPro" id="IPR030400">
    <property type="entry name" value="Sedolisin_dom"/>
</dbReference>
<dbReference type="SUPFAM" id="SSF54897">
    <property type="entry name" value="Protease propeptides/inhibitors"/>
    <property type="match status" value="1"/>
</dbReference>
<feature type="binding site" evidence="15">
    <location>
        <position position="563"/>
    </location>
    <ligand>
        <name>Ca(2+)</name>
        <dbReference type="ChEBI" id="CHEBI:29108"/>
    </ligand>
</feature>
<keyword evidence="12" id="KW-0843">Virulence</keyword>
<evidence type="ECO:0000256" key="15">
    <source>
        <dbReference type="PROSITE-ProRule" id="PRU01032"/>
    </source>
</evidence>
<evidence type="ECO:0000259" key="17">
    <source>
        <dbReference type="PROSITE" id="PS51695"/>
    </source>
</evidence>
<dbReference type="OrthoDB" id="409122at2759"/>
<comment type="cofactor">
    <cofactor evidence="15">
        <name>Ca(2+)</name>
        <dbReference type="ChEBI" id="CHEBI:29108"/>
    </cofactor>
    <text evidence="15">Binds 1 Ca(2+) ion per subunit.</text>
</comment>
<evidence type="ECO:0000256" key="7">
    <source>
        <dbReference type="ARBA" id="ARBA00022723"/>
    </source>
</evidence>
<keyword evidence="13" id="KW-0865">Zymogen</keyword>
<feature type="active site" description="Charge relay system" evidence="15">
    <location>
        <position position="520"/>
    </location>
</feature>
<keyword evidence="8 16" id="KW-0732">Signal</keyword>
<dbReference type="InterPro" id="IPR015366">
    <property type="entry name" value="S53_propep"/>
</dbReference>
<feature type="binding site" evidence="15">
    <location>
        <position position="583"/>
    </location>
    <ligand>
        <name>Ca(2+)</name>
        <dbReference type="ChEBI" id="CHEBI:29108"/>
    </ligand>
</feature>
<keyword evidence="10 15" id="KW-0720">Serine protease</keyword>
<protein>
    <recommendedName>
        <fullName evidence="4">tripeptidyl-peptidase II</fullName>
        <ecNumber evidence="4">3.4.14.10</ecNumber>
    </recommendedName>
</protein>
<dbReference type="EMBL" id="VDMD01000009">
    <property type="protein sequence ID" value="TRM63499.1"/>
    <property type="molecule type" value="Genomic_DNA"/>
</dbReference>
<evidence type="ECO:0000256" key="6">
    <source>
        <dbReference type="ARBA" id="ARBA00022670"/>
    </source>
</evidence>
<feature type="domain" description="Peptidase S53" evidence="17">
    <location>
        <begin position="220"/>
        <end position="603"/>
    </location>
</feature>
<feature type="chain" id="PRO_5021905304" description="tripeptidyl-peptidase II" evidence="16">
    <location>
        <begin position="18"/>
        <end position="607"/>
    </location>
</feature>
<organism evidence="18 19">
    <name type="scientific">Schizophyllum amplum</name>
    <dbReference type="NCBI Taxonomy" id="97359"/>
    <lineage>
        <taxon>Eukaryota</taxon>
        <taxon>Fungi</taxon>
        <taxon>Dikarya</taxon>
        <taxon>Basidiomycota</taxon>
        <taxon>Agaricomycotina</taxon>
        <taxon>Agaricomycetes</taxon>
        <taxon>Agaricomycetidae</taxon>
        <taxon>Agaricales</taxon>
        <taxon>Schizophyllaceae</taxon>
        <taxon>Schizophyllum</taxon>
    </lineage>
</organism>
<dbReference type="GO" id="GO:0008240">
    <property type="term" value="F:tripeptidyl-peptidase activity"/>
    <property type="evidence" value="ECO:0007669"/>
    <property type="project" value="UniProtKB-EC"/>
</dbReference>
<evidence type="ECO:0000256" key="1">
    <source>
        <dbReference type="ARBA" id="ARBA00001910"/>
    </source>
</evidence>
<dbReference type="InterPro" id="IPR050819">
    <property type="entry name" value="Tripeptidyl-peptidase_I"/>
</dbReference>